<protein>
    <submittedName>
        <fullName evidence="1">Uncharacterized protein</fullName>
    </submittedName>
</protein>
<dbReference type="EMBL" id="CAJMWT010005449">
    <property type="protein sequence ID" value="CAE6506295.1"/>
    <property type="molecule type" value="Genomic_DNA"/>
</dbReference>
<organism evidence="1 2">
    <name type="scientific">Rhizoctonia solani</name>
    <dbReference type="NCBI Taxonomy" id="456999"/>
    <lineage>
        <taxon>Eukaryota</taxon>
        <taxon>Fungi</taxon>
        <taxon>Dikarya</taxon>
        <taxon>Basidiomycota</taxon>
        <taxon>Agaricomycotina</taxon>
        <taxon>Agaricomycetes</taxon>
        <taxon>Cantharellales</taxon>
        <taxon>Ceratobasidiaceae</taxon>
        <taxon>Rhizoctonia</taxon>
    </lineage>
</organism>
<dbReference type="AlphaFoldDB" id="A0A8H3D3V2"/>
<sequence length="142" mass="16659">MCCAQREGVEAYDTIEEITNLEDSMYNPSNCLVQVDFTTDVELNLIIIICRAIYKCPDTCNYTVQRYNCYFYSQTIVMFTLCMVYDWDEYFIWGPRNAQQEFEDASRTGMPLAILDKDPDISIKILNKRQVQSPFANNRHMN</sequence>
<gene>
    <name evidence="1" type="ORF">RDB_LOCUS145946</name>
</gene>
<proteinExistence type="predicted"/>
<evidence type="ECO:0000313" key="1">
    <source>
        <dbReference type="EMBL" id="CAE6506295.1"/>
    </source>
</evidence>
<accession>A0A8H3D3V2</accession>
<comment type="caution">
    <text evidence="1">The sequence shown here is derived from an EMBL/GenBank/DDBJ whole genome shotgun (WGS) entry which is preliminary data.</text>
</comment>
<evidence type="ECO:0000313" key="2">
    <source>
        <dbReference type="Proteomes" id="UP000663843"/>
    </source>
</evidence>
<name>A0A8H3D3V2_9AGAM</name>
<dbReference type="Proteomes" id="UP000663843">
    <property type="component" value="Unassembled WGS sequence"/>
</dbReference>
<reference evidence="1" key="1">
    <citation type="submission" date="2021-01" db="EMBL/GenBank/DDBJ databases">
        <authorList>
            <person name="Kaushik A."/>
        </authorList>
    </citation>
    <scope>NUCLEOTIDE SEQUENCE</scope>
    <source>
        <strain evidence="1">AG2-2IIIB</strain>
    </source>
</reference>